<dbReference type="NCBIfam" id="TIGR00641">
    <property type="entry name" value="acid_CoA_mut_N"/>
    <property type="match status" value="1"/>
</dbReference>
<protein>
    <submittedName>
        <fullName evidence="4">Methylmalonyl-CoA mutase</fullName>
    </submittedName>
</protein>
<reference evidence="4 5" key="1">
    <citation type="submission" date="2020-06" db="EMBL/GenBank/DDBJ databases">
        <title>Actinomadura xiongansis sp. nov., isolated from soil of Baiyangdian.</title>
        <authorList>
            <person name="Zhang X."/>
        </authorList>
    </citation>
    <scope>NUCLEOTIDE SEQUENCE [LARGE SCALE GENOMIC DNA]</scope>
    <source>
        <strain evidence="4 5">HBUM206468</strain>
    </source>
</reference>
<dbReference type="PANTHER" id="PTHR48101">
    <property type="entry name" value="METHYLMALONYL-COA MUTASE, MITOCHONDRIAL-RELATED"/>
    <property type="match status" value="1"/>
</dbReference>
<evidence type="ECO:0000256" key="1">
    <source>
        <dbReference type="ARBA" id="ARBA00011870"/>
    </source>
</evidence>
<gene>
    <name evidence="4" type="ORF">HKK74_21660</name>
</gene>
<sequence length="571" mass="63576">MSEELREALERWANTTYPKAAKRIGAPAEPSSPPGTPLDLGGHDFLRDVGLPGEYPFTAWNYPTRSPFEHGDGPSLKRAGRYSGYGTADDSRVYFEDMAARGLRLGGPNVASDLPSQLGWDSDAPEAAGEVGRVGVAVDSLRDFETLYAPFVGEDNIDSISTNWTINAPAAIYLAFYCALADKRGLKRSTLRCTPQNDILKEFIARGLYVFPVAPSMRLVGDTIEWVTNEMPRSNAISICAEHIRYAGGSTADSIAFAFANAEAYVELGLERGLDIDQFVQRFSYRGFGDSTLDFYRGIATPRASRRIWARIMREKYGAKQDKTCLLRGGEHAWGNAYLRMTTQRPVNNIVRQTLEALIFGLASGQHTGSIPFDEPLGLGHSIEAQQIRRDLERILHYEARITDHLDPFAGSYVIERLTDEIESEIMEALQRVRDLGGAGEAVDSGYYRRAIGDTAWESQQRLEAGEDVWVGVNKFTDDSEIDVAIQRTSEYDSDKLQSAEERQVANLRDLRREREDRRVTESLTVLEKAARDERTNLMPALIQCAHSYATIGEMCGVLREVFGEAEIPQS</sequence>
<dbReference type="Proteomes" id="UP000805614">
    <property type="component" value="Unassembled WGS sequence"/>
</dbReference>
<dbReference type="Pfam" id="PF01642">
    <property type="entry name" value="MM_CoA_mutase"/>
    <property type="match status" value="1"/>
</dbReference>
<evidence type="ECO:0000259" key="3">
    <source>
        <dbReference type="Pfam" id="PF01642"/>
    </source>
</evidence>
<dbReference type="RefSeq" id="WP_187245079.1">
    <property type="nucleotide sequence ID" value="NZ_BAAAOK010000037.1"/>
</dbReference>
<dbReference type="EMBL" id="JABVEC010000016">
    <property type="protein sequence ID" value="MBC6468081.1"/>
    <property type="molecule type" value="Genomic_DNA"/>
</dbReference>
<feature type="domain" description="Methylmalonyl-CoA mutase alpha/beta chain catalytic" evidence="3">
    <location>
        <begin position="50"/>
        <end position="565"/>
    </location>
</feature>
<dbReference type="InterPro" id="IPR006098">
    <property type="entry name" value="MMCoA_mutase_a_cat"/>
</dbReference>
<name>A0ABR7LTF7_9ACTN</name>
<dbReference type="InterPro" id="IPR016176">
    <property type="entry name" value="Cbl-dep_enz_cat"/>
</dbReference>
<comment type="subunit">
    <text evidence="1">Heterodimer of an alpha and a beta chain.</text>
</comment>
<dbReference type="SUPFAM" id="SSF51703">
    <property type="entry name" value="Cobalamin (vitamin B12)-dependent enzymes"/>
    <property type="match status" value="1"/>
</dbReference>
<dbReference type="InterPro" id="IPR006099">
    <property type="entry name" value="MeMalonylCoA_mutase_a/b_cat"/>
</dbReference>
<accession>A0ABR7LTF7</accession>
<evidence type="ECO:0000313" key="4">
    <source>
        <dbReference type="EMBL" id="MBC6468081.1"/>
    </source>
</evidence>
<evidence type="ECO:0000313" key="5">
    <source>
        <dbReference type="Proteomes" id="UP000805614"/>
    </source>
</evidence>
<dbReference type="PANTHER" id="PTHR48101:SF1">
    <property type="entry name" value="METHYLMALONYL-COA MUTASE, LARGE SUBUNIT"/>
    <property type="match status" value="1"/>
</dbReference>
<organism evidence="4 5">
    <name type="scientific">Actinomadura alba</name>
    <dbReference type="NCBI Taxonomy" id="406431"/>
    <lineage>
        <taxon>Bacteria</taxon>
        <taxon>Bacillati</taxon>
        <taxon>Actinomycetota</taxon>
        <taxon>Actinomycetes</taxon>
        <taxon>Streptosporangiales</taxon>
        <taxon>Thermomonosporaceae</taxon>
        <taxon>Actinomadura</taxon>
    </lineage>
</organism>
<proteinExistence type="predicted"/>
<dbReference type="Gene3D" id="3.20.20.240">
    <property type="entry name" value="Methylmalonyl-CoA mutase"/>
    <property type="match status" value="1"/>
</dbReference>
<evidence type="ECO:0000256" key="2">
    <source>
        <dbReference type="ARBA" id="ARBA00023235"/>
    </source>
</evidence>
<comment type="caution">
    <text evidence="4">The sequence shown here is derived from an EMBL/GenBank/DDBJ whole genome shotgun (WGS) entry which is preliminary data.</text>
</comment>
<keyword evidence="2" id="KW-0413">Isomerase</keyword>
<keyword evidence="5" id="KW-1185">Reference proteome</keyword>